<feature type="domain" description="Suppressor of fused-like" evidence="1">
    <location>
        <begin position="42"/>
        <end position="188"/>
    </location>
</feature>
<evidence type="ECO:0000313" key="2">
    <source>
        <dbReference type="EMBL" id="MBB3094580.1"/>
    </source>
</evidence>
<protein>
    <recommendedName>
        <fullName evidence="1">Suppressor of fused-like domain-containing protein</fullName>
    </recommendedName>
</protein>
<name>A0A7W5AEJ2_9ACTN</name>
<dbReference type="SUPFAM" id="SSF103359">
    <property type="entry name" value="Suppressor of Fused, N-terminal domain"/>
    <property type="match status" value="1"/>
</dbReference>
<comment type="caution">
    <text evidence="2">The sequence shown here is derived from an EMBL/GenBank/DDBJ whole genome shotgun (WGS) entry which is preliminary data.</text>
</comment>
<keyword evidence="3" id="KW-1185">Reference proteome</keyword>
<dbReference type="InterPro" id="IPR020941">
    <property type="entry name" value="SUFU-like_domain"/>
</dbReference>
<dbReference type="AlphaFoldDB" id="A0A7W5AEJ2"/>
<dbReference type="Proteomes" id="UP000590749">
    <property type="component" value="Unassembled WGS sequence"/>
</dbReference>
<gene>
    <name evidence="2" type="ORF">FHR83_002232</name>
</gene>
<evidence type="ECO:0000259" key="1">
    <source>
        <dbReference type="Pfam" id="PF05076"/>
    </source>
</evidence>
<proteinExistence type="predicted"/>
<evidence type="ECO:0000313" key="3">
    <source>
        <dbReference type="Proteomes" id="UP000590749"/>
    </source>
</evidence>
<accession>A0A7W5AEJ2</accession>
<dbReference type="EMBL" id="JACHXF010000003">
    <property type="protein sequence ID" value="MBB3094580.1"/>
    <property type="molecule type" value="Genomic_DNA"/>
</dbReference>
<dbReference type="InterPro" id="IPR037181">
    <property type="entry name" value="SUFU_N"/>
</dbReference>
<sequence length="202" mass="21683">MDHDLSPAARSVREHYAGLFTGSPIAVLGPAPGPVRELVPGLRILSWTPSQGGRIYATVGLWDATQRDGHALEFLLHAPEADDEPHVELLTMVAYYQASGGDYRLGHGHTVGIGRGWLPGSACDHLLVSLPYPWGPQLEECAVPGGHARVLWLLPITRAEKELALRDGLEALEDRFEAAGVVPTDPLRACTSVPEKPGHPGC</sequence>
<dbReference type="Pfam" id="PF05076">
    <property type="entry name" value="SUFU"/>
    <property type="match status" value="1"/>
</dbReference>
<dbReference type="RefSeq" id="WP_203833687.1">
    <property type="nucleotide sequence ID" value="NZ_BMPW01000008.1"/>
</dbReference>
<organism evidence="2 3">
    <name type="scientific">Actinoplanes campanulatus</name>
    <dbReference type="NCBI Taxonomy" id="113559"/>
    <lineage>
        <taxon>Bacteria</taxon>
        <taxon>Bacillati</taxon>
        <taxon>Actinomycetota</taxon>
        <taxon>Actinomycetes</taxon>
        <taxon>Micromonosporales</taxon>
        <taxon>Micromonosporaceae</taxon>
        <taxon>Actinoplanes</taxon>
    </lineage>
</organism>
<reference evidence="2 3" key="1">
    <citation type="submission" date="2020-08" db="EMBL/GenBank/DDBJ databases">
        <title>Genomic Encyclopedia of Type Strains, Phase III (KMG-III): the genomes of soil and plant-associated and newly described type strains.</title>
        <authorList>
            <person name="Whitman W."/>
        </authorList>
    </citation>
    <scope>NUCLEOTIDE SEQUENCE [LARGE SCALE GENOMIC DNA]</scope>
    <source>
        <strain evidence="2 3">CECT 3287</strain>
    </source>
</reference>